<sequence>MITLGKDEIAKYPFLADAGQYLKDKGFTLQQFGTDPDLKLSVEKALNRVQVSADGKIYKSDLIDGEASKDYVLEREVFSFLLAIVLLKLTGMTTLIKRFSLAEARRAEKYLERDLANITDESKKELAVRIIDDLFSIQIKKLDDFFIIPISNYLTHSINFHEREWKLINRHVENGFVFLTPHETVRLIRKELGNYINSKIINAKTPSMIPGFEEPVSKLVSLSKKFVTHSVTTGEYPPCIKHAIEILEKGENLPHSGRFMLATFLLSRNQTVQQIAPLFKNAPDYNEKVTLYQLNHLAGTSGSGTQYSCPSCEKLKTQNLCFAVPECNNIFNPLQFGKKERK</sequence>
<name>A0AC60W1U4_9ARCH</name>
<evidence type="ECO:0000313" key="2">
    <source>
        <dbReference type="Proteomes" id="UP000526786"/>
    </source>
</evidence>
<gene>
    <name evidence="1" type="ORF">H2B05_02300</name>
</gene>
<reference evidence="1 2" key="1">
    <citation type="journal article" date="2020" name="Appl. Environ. Microbiol.">
        <title>Genomic Characteristics of a Novel Species of Ammonia-Oxidizing Archaea from the Jiulong River Estuary.</title>
        <authorList>
            <person name="Zou D."/>
            <person name="Wan R."/>
            <person name="Han L."/>
            <person name="Xu M.N."/>
            <person name="Liu Y."/>
            <person name="Liu H."/>
            <person name="Kao S.J."/>
            <person name="Li M."/>
        </authorList>
    </citation>
    <scope>NUCLEOTIDE SEQUENCE [LARGE SCALE GENOMIC DNA]</scope>
    <source>
        <strain evidence="1">W2bin3</strain>
    </source>
</reference>
<proteinExistence type="predicted"/>
<evidence type="ECO:0000313" key="1">
    <source>
        <dbReference type="EMBL" id="MBA4453762.1"/>
    </source>
</evidence>
<comment type="caution">
    <text evidence="1">The sequence shown here is derived from an EMBL/GenBank/DDBJ whole genome shotgun (WGS) entry which is preliminary data.</text>
</comment>
<dbReference type="EMBL" id="JACENC010000093">
    <property type="protein sequence ID" value="MBA4453762.1"/>
    <property type="molecule type" value="Genomic_DNA"/>
</dbReference>
<accession>A0AC60W1U4</accession>
<organism evidence="1 2">
    <name type="scientific">Candidatus Nitrosomaritimum aestuariumsis</name>
    <dbReference type="NCBI Taxonomy" id="3342354"/>
    <lineage>
        <taxon>Archaea</taxon>
        <taxon>Nitrososphaerota</taxon>
        <taxon>Nitrososphaeria</taxon>
        <taxon>Nitrosopumilales</taxon>
        <taxon>Nitrosopumilaceae</taxon>
        <taxon>Candidatus Nitrosomaritimum</taxon>
    </lineage>
</organism>
<protein>
    <submittedName>
        <fullName evidence="1">DNA primase</fullName>
    </submittedName>
</protein>
<dbReference type="Proteomes" id="UP000526786">
    <property type="component" value="Unassembled WGS sequence"/>
</dbReference>